<gene>
    <name evidence="2" type="ORF">G163CM_43260</name>
</gene>
<keyword evidence="3" id="KW-1185">Reference proteome</keyword>
<evidence type="ECO:0000313" key="3">
    <source>
        <dbReference type="Proteomes" id="UP001199659"/>
    </source>
</evidence>
<dbReference type="InterPro" id="IPR009592">
    <property type="entry name" value="DUF1202"/>
</dbReference>
<name>A0ABY3SAB7_9ENTR</name>
<dbReference type="RefSeq" id="WP_231826249.1">
    <property type="nucleotide sequence ID" value="NZ_CP087880.1"/>
</dbReference>
<accession>A0ABY3SAB7</accession>
<dbReference type="Pfam" id="PF06717">
    <property type="entry name" value="DUF1202"/>
    <property type="match status" value="1"/>
</dbReference>
<evidence type="ECO:0000256" key="1">
    <source>
        <dbReference type="SAM" id="Coils"/>
    </source>
</evidence>
<evidence type="ECO:0000313" key="2">
    <source>
        <dbReference type="EMBL" id="UGS43551.1"/>
    </source>
</evidence>
<evidence type="ECO:0008006" key="4">
    <source>
        <dbReference type="Google" id="ProtNLM"/>
    </source>
</evidence>
<sequence length="335" mass="38529">MNGKIFCGVLFSFFLSGCGDNNTPTDEVLKEQVSKQYNGLLMLDKIEVKETSVNGNNRVYAADGTLLMTYDLYKTVASLDNHVVVKKSWDKGQDIKFSATINSVGTKDTGWSTRFSSLQMSVNPEGKPIRDIASNSKYIIAGSSGFDDKIKTIEKEFLGKKNKVDELNKKSEDITNDILKVSSEIDGYWGRSESGAIHSRYVTVREISKEKEEFNKIYAPYVFERKYNEEVFEPAMKARREKLNKYRPSDFDDIRAEKRKVLETYREEYSIKINALNDKISAKVKSLDEGFQALTAKKRSLEQQKFEISNEVRNINYQYENWLEFSDKLQKNKVD</sequence>
<dbReference type="PROSITE" id="PS51257">
    <property type="entry name" value="PROKAR_LIPOPROTEIN"/>
    <property type="match status" value="1"/>
</dbReference>
<reference evidence="2 3" key="1">
    <citation type="journal article" date="2022" name="Int. J. Syst. Evol. Microbiol.">
        <title>Pseudocitrobacter corydidari sp. nov., isolated from the Asian emerald cockroach Corydidarum magnifica.</title>
        <authorList>
            <person name="Guzman J."/>
            <person name="Poehlein A."/>
            <person name="Glaeser S.P."/>
            <person name="Schwengers O."/>
            <person name="Blom J."/>
            <person name="Hollensteiner J."/>
            <person name="Kampfer P."/>
            <person name="Vilcinskas A."/>
        </authorList>
    </citation>
    <scope>NUCLEOTIDE SEQUENCE [LARGE SCALE GENOMIC DNA]</scope>
    <source>
        <strain evidence="2">G163CM</strain>
    </source>
</reference>
<feature type="coiled-coil region" evidence="1">
    <location>
        <begin position="284"/>
        <end position="311"/>
    </location>
</feature>
<organism evidence="2 3">
    <name type="scientific">Pseudocitrobacter corydidari</name>
    <dbReference type="NCBI Taxonomy" id="2891570"/>
    <lineage>
        <taxon>Bacteria</taxon>
        <taxon>Pseudomonadati</taxon>
        <taxon>Pseudomonadota</taxon>
        <taxon>Gammaproteobacteria</taxon>
        <taxon>Enterobacterales</taxon>
        <taxon>Enterobacteriaceae</taxon>
        <taxon>Pseudocitrobacter</taxon>
    </lineage>
</organism>
<keyword evidence="1" id="KW-0175">Coiled coil</keyword>
<protein>
    <recommendedName>
        <fullName evidence="4">DUF1202 family protein</fullName>
    </recommendedName>
</protein>
<dbReference type="Proteomes" id="UP001199659">
    <property type="component" value="Chromosome"/>
</dbReference>
<proteinExistence type="predicted"/>
<dbReference type="EMBL" id="CP087880">
    <property type="protein sequence ID" value="UGS43551.1"/>
    <property type="molecule type" value="Genomic_DNA"/>
</dbReference>